<evidence type="ECO:0000313" key="1">
    <source>
        <dbReference type="EMBL" id="KAJ0182601.1"/>
    </source>
</evidence>
<protein>
    <submittedName>
        <fullName evidence="1">Uncharacterized protein</fullName>
    </submittedName>
</protein>
<keyword evidence="2" id="KW-1185">Reference proteome</keyword>
<proteinExistence type="predicted"/>
<reference evidence="1 2" key="1">
    <citation type="journal article" date="2021" name="Front. Genet.">
        <title>Chromosome-Level Genome Assembly Reveals Significant Gene Expansion in the Toll and IMD Signaling Pathways of Dendrolimus kikuchii.</title>
        <authorList>
            <person name="Zhou J."/>
            <person name="Wu P."/>
            <person name="Xiong Z."/>
            <person name="Liu N."/>
            <person name="Zhao N."/>
            <person name="Ji M."/>
            <person name="Qiu Y."/>
            <person name="Yang B."/>
        </authorList>
    </citation>
    <scope>NUCLEOTIDE SEQUENCE [LARGE SCALE GENOMIC DNA]</scope>
    <source>
        <strain evidence="1">Ann1</strain>
    </source>
</reference>
<organism evidence="1 2">
    <name type="scientific">Dendrolimus kikuchii</name>
    <dbReference type="NCBI Taxonomy" id="765133"/>
    <lineage>
        <taxon>Eukaryota</taxon>
        <taxon>Metazoa</taxon>
        <taxon>Ecdysozoa</taxon>
        <taxon>Arthropoda</taxon>
        <taxon>Hexapoda</taxon>
        <taxon>Insecta</taxon>
        <taxon>Pterygota</taxon>
        <taxon>Neoptera</taxon>
        <taxon>Endopterygota</taxon>
        <taxon>Lepidoptera</taxon>
        <taxon>Glossata</taxon>
        <taxon>Ditrysia</taxon>
        <taxon>Bombycoidea</taxon>
        <taxon>Lasiocampidae</taxon>
        <taxon>Dendrolimus</taxon>
    </lineage>
</organism>
<sequence length="163" mass="18427">MVEWQNRLAHPSTGHRTVEAVRPVLPKWIDRRHGTLTFRQTQVLTGHGCFGRYLYQIGRELSSGCQHCSASVEDTAMHTLHECPAWEEERRVLGATIGNDLSLPAVVQAMVGGQPEWDAVASFCEAVMSAKDAAERERERAAVLLSRRNNRSRRRRNTDLRPP</sequence>
<accession>A0ACC1DFJ4</accession>
<gene>
    <name evidence="1" type="ORF">K1T71_001970</name>
</gene>
<evidence type="ECO:0000313" key="2">
    <source>
        <dbReference type="Proteomes" id="UP000824533"/>
    </source>
</evidence>
<comment type="caution">
    <text evidence="1">The sequence shown here is derived from an EMBL/GenBank/DDBJ whole genome shotgun (WGS) entry which is preliminary data.</text>
</comment>
<name>A0ACC1DFJ4_9NEOP</name>
<dbReference type="EMBL" id="CM034389">
    <property type="protein sequence ID" value="KAJ0182601.1"/>
    <property type="molecule type" value="Genomic_DNA"/>
</dbReference>
<dbReference type="Proteomes" id="UP000824533">
    <property type="component" value="Linkage Group LG03"/>
</dbReference>